<evidence type="ECO:0000256" key="1">
    <source>
        <dbReference type="ARBA" id="ARBA00022448"/>
    </source>
</evidence>
<dbReference type="InterPro" id="IPR003439">
    <property type="entry name" value="ABC_transporter-like_ATP-bd"/>
</dbReference>
<keyword evidence="4" id="KW-0547">Nucleotide-binding</keyword>
<keyword evidence="3" id="KW-0997">Cell inner membrane</keyword>
<dbReference type="InterPro" id="IPR015854">
    <property type="entry name" value="ABC_transpr_LolD-like"/>
</dbReference>
<dbReference type="Gene3D" id="3.40.50.300">
    <property type="entry name" value="P-loop containing nucleotide triphosphate hydrolases"/>
    <property type="match status" value="1"/>
</dbReference>
<dbReference type="SUPFAM" id="SSF52540">
    <property type="entry name" value="P-loop containing nucleoside triphosphate hydrolases"/>
    <property type="match status" value="1"/>
</dbReference>
<reference evidence="7" key="1">
    <citation type="submission" date="2022-07" db="EMBL/GenBank/DDBJ databases">
        <authorList>
            <person name="Xamxidin M."/>
        </authorList>
    </citation>
    <scope>NUCLEOTIDE SEQUENCE</scope>
    <source>
        <strain evidence="7">YS8-69</strain>
    </source>
</reference>
<dbReference type="RefSeq" id="WP_257510681.1">
    <property type="nucleotide sequence ID" value="NZ_JANKHG010000005.1"/>
</dbReference>
<dbReference type="EMBL" id="JANKHG010000005">
    <property type="protein sequence ID" value="MCR2745427.1"/>
    <property type="molecule type" value="Genomic_DNA"/>
</dbReference>
<evidence type="ECO:0000313" key="8">
    <source>
        <dbReference type="Proteomes" id="UP001165267"/>
    </source>
</evidence>
<evidence type="ECO:0000256" key="3">
    <source>
        <dbReference type="ARBA" id="ARBA00022519"/>
    </source>
</evidence>
<dbReference type="PANTHER" id="PTHR24220:SF611">
    <property type="entry name" value="ATP-BINDING COMPONENT OF ABC TRANSPORTER-RELATED"/>
    <property type="match status" value="1"/>
</dbReference>
<dbReference type="SMART" id="SM00382">
    <property type="entry name" value="AAA"/>
    <property type="match status" value="1"/>
</dbReference>
<evidence type="ECO:0000256" key="2">
    <source>
        <dbReference type="ARBA" id="ARBA00022475"/>
    </source>
</evidence>
<dbReference type="InterPro" id="IPR017911">
    <property type="entry name" value="MacB-like_ATP-bd"/>
</dbReference>
<comment type="caution">
    <text evidence="7">The sequence shown here is derived from an EMBL/GenBank/DDBJ whole genome shotgun (WGS) entry which is preliminary data.</text>
</comment>
<accession>A0ABT1XGK1</accession>
<dbReference type="GO" id="GO:0005524">
    <property type="term" value="F:ATP binding"/>
    <property type="evidence" value="ECO:0007669"/>
    <property type="project" value="UniProtKB-KW"/>
</dbReference>
<keyword evidence="8" id="KW-1185">Reference proteome</keyword>
<dbReference type="Proteomes" id="UP001165267">
    <property type="component" value="Unassembled WGS sequence"/>
</dbReference>
<dbReference type="CDD" id="cd03255">
    <property type="entry name" value="ABC_MJ0796_LolCDE_FtsE"/>
    <property type="match status" value="1"/>
</dbReference>
<organism evidence="7 8">
    <name type="scientific">Limnobacter parvus</name>
    <dbReference type="NCBI Taxonomy" id="2939690"/>
    <lineage>
        <taxon>Bacteria</taxon>
        <taxon>Pseudomonadati</taxon>
        <taxon>Pseudomonadota</taxon>
        <taxon>Betaproteobacteria</taxon>
        <taxon>Burkholderiales</taxon>
        <taxon>Burkholderiaceae</taxon>
        <taxon>Limnobacter</taxon>
    </lineage>
</organism>
<evidence type="ECO:0000259" key="6">
    <source>
        <dbReference type="PROSITE" id="PS50893"/>
    </source>
</evidence>
<gene>
    <name evidence="7" type="ORF">NSP04_02050</name>
</gene>
<dbReference type="InterPro" id="IPR027417">
    <property type="entry name" value="P-loop_NTPase"/>
</dbReference>
<dbReference type="PROSITE" id="PS50893">
    <property type="entry name" value="ABC_TRANSPORTER_2"/>
    <property type="match status" value="1"/>
</dbReference>
<keyword evidence="5 7" id="KW-0067">ATP-binding</keyword>
<dbReference type="InterPro" id="IPR003593">
    <property type="entry name" value="AAA+_ATPase"/>
</dbReference>
<keyword evidence="3" id="KW-0472">Membrane</keyword>
<name>A0ABT1XGK1_9BURK</name>
<proteinExistence type="predicted"/>
<evidence type="ECO:0000256" key="4">
    <source>
        <dbReference type="ARBA" id="ARBA00022741"/>
    </source>
</evidence>
<keyword evidence="2" id="KW-1003">Cell membrane</keyword>
<dbReference type="Pfam" id="PF00005">
    <property type="entry name" value="ABC_tran"/>
    <property type="match status" value="1"/>
</dbReference>
<sequence>MTKAVLQCENLAFKYAKTGFELRVPQFHVDVGDTVFLEGDSGSGKSTLLNLMAGVLLPQKGHVSLMGKNLSELSASQCDALRVDHVGFLFQQFNLLSYLSVLENVTLPCKFSKRRKSHALLSANTVEQVAIQLLESLGMGSYLKQPVSTLSVGQQQRVAAARALIGKPDLIIADEPTSALDAGHQQQFLKLLLDQAAQQNTAVLLVSHDPRLAEQCARREHMAQWQA</sequence>
<keyword evidence="1" id="KW-0813">Transport</keyword>
<dbReference type="PANTHER" id="PTHR24220">
    <property type="entry name" value="IMPORT ATP-BINDING PROTEIN"/>
    <property type="match status" value="1"/>
</dbReference>
<evidence type="ECO:0000313" key="7">
    <source>
        <dbReference type="EMBL" id="MCR2745427.1"/>
    </source>
</evidence>
<feature type="domain" description="ABC transporter" evidence="6">
    <location>
        <begin position="6"/>
        <end position="225"/>
    </location>
</feature>
<evidence type="ECO:0000256" key="5">
    <source>
        <dbReference type="ARBA" id="ARBA00022840"/>
    </source>
</evidence>
<protein>
    <submittedName>
        <fullName evidence="7">ABC transporter ATP-binding protein</fullName>
    </submittedName>
</protein>